<dbReference type="EMBL" id="CP064955">
    <property type="protein sequence ID" value="QPK83946.1"/>
    <property type="molecule type" value="Genomic_DNA"/>
</dbReference>
<dbReference type="AlphaFoldDB" id="A0A7T0KNG6"/>
<evidence type="ECO:0000313" key="1">
    <source>
        <dbReference type="EMBL" id="QPK83946.1"/>
    </source>
</evidence>
<dbReference type="KEGG" id="cqn:G7Y29_03930"/>
<keyword evidence="2" id="KW-1185">Reference proteome</keyword>
<protein>
    <submittedName>
        <fullName evidence="1">DUF2218 domain-containing protein</fullName>
    </submittedName>
</protein>
<dbReference type="InterPro" id="IPR014543">
    <property type="entry name" value="UCP028291"/>
</dbReference>
<reference evidence="1 2" key="1">
    <citation type="submission" date="2020-11" db="EMBL/GenBank/DDBJ databases">
        <title>Corynebacterium sp. MC1420.</title>
        <authorList>
            <person name="Zhou J."/>
        </authorList>
    </citation>
    <scope>NUCLEOTIDE SEQUENCE [LARGE SCALE GENOMIC DNA]</scope>
    <source>
        <strain evidence="1 2">MC1420</strain>
    </source>
</reference>
<name>A0A7T0KNG6_9CORY</name>
<proteinExistence type="predicted"/>
<organism evidence="1 2">
    <name type="scientific">Corynebacterium qintianiae</name>
    <dbReference type="NCBI Taxonomy" id="2709392"/>
    <lineage>
        <taxon>Bacteria</taxon>
        <taxon>Bacillati</taxon>
        <taxon>Actinomycetota</taxon>
        <taxon>Actinomycetes</taxon>
        <taxon>Mycobacteriales</taxon>
        <taxon>Corynebacteriaceae</taxon>
        <taxon>Corynebacterium</taxon>
    </lineage>
</organism>
<gene>
    <name evidence="1" type="ORF">G7Y29_03930</name>
</gene>
<dbReference type="Pfam" id="PF09981">
    <property type="entry name" value="DUF2218"/>
    <property type="match status" value="1"/>
</dbReference>
<evidence type="ECO:0000313" key="2">
    <source>
        <dbReference type="Proteomes" id="UP000594586"/>
    </source>
</evidence>
<sequence length="112" mass="11927">MSELVTSTARVATERPARYAKQLASHFSRKIETAFDPDAGRGQLIFPKGEDGVPMGTCDMLCGDNVLVLAMEAPVHDIERVEAIVGTHLARFGANDGLVVTWVRAGGEGSQG</sequence>
<dbReference type="Gene3D" id="3.30.310.50">
    <property type="entry name" value="Alpha-D-phosphohexomutase, C-terminal domain"/>
    <property type="match status" value="1"/>
</dbReference>
<accession>A0A7T0KNG6</accession>
<dbReference type="Proteomes" id="UP000594586">
    <property type="component" value="Chromosome"/>
</dbReference>
<dbReference type="RefSeq" id="WP_165002078.1">
    <property type="nucleotide sequence ID" value="NZ_CP064955.1"/>
</dbReference>